<proteinExistence type="predicted"/>
<name>A0A561WY53_9ACTN</name>
<gene>
    <name evidence="1" type="ORF">FHX75_111954</name>
</gene>
<dbReference type="OrthoDB" id="3405486at2"/>
<dbReference type="EMBL" id="VIXA01000001">
    <property type="protein sequence ID" value="TWG28795.1"/>
    <property type="molecule type" value="Genomic_DNA"/>
</dbReference>
<evidence type="ECO:0000313" key="2">
    <source>
        <dbReference type="Proteomes" id="UP000319927"/>
    </source>
</evidence>
<reference evidence="1 2" key="1">
    <citation type="submission" date="2019-06" db="EMBL/GenBank/DDBJ databases">
        <title>Sequencing the genomes of 1000 actinobacteria strains.</title>
        <authorList>
            <person name="Klenk H.-P."/>
        </authorList>
    </citation>
    <scope>NUCLEOTIDE SEQUENCE [LARGE SCALE GENOMIC DNA]</scope>
    <source>
        <strain evidence="1 2">DSM 102131</strain>
    </source>
</reference>
<organism evidence="1 2">
    <name type="scientific">Micromonospora palomenae</name>
    <dbReference type="NCBI Taxonomy" id="1461247"/>
    <lineage>
        <taxon>Bacteria</taxon>
        <taxon>Bacillati</taxon>
        <taxon>Actinomycetota</taxon>
        <taxon>Actinomycetes</taxon>
        <taxon>Micromonosporales</taxon>
        <taxon>Micromonosporaceae</taxon>
        <taxon>Micromonospora</taxon>
    </lineage>
</organism>
<evidence type="ECO:0000313" key="1">
    <source>
        <dbReference type="EMBL" id="TWG28795.1"/>
    </source>
</evidence>
<keyword evidence="2" id="KW-1185">Reference proteome</keyword>
<accession>A0A561WY53</accession>
<sequence>MSPSVTRLLRWAAVVGAGIGLTLALWQDPVLAYDAARPAIRTPTAAAPVALTAPTALELAASAP</sequence>
<dbReference type="RefSeq" id="WP_154938236.1">
    <property type="nucleotide sequence ID" value="NZ_VIXA01000001.1"/>
</dbReference>
<protein>
    <submittedName>
        <fullName evidence="1">Uncharacterized protein</fullName>
    </submittedName>
</protein>
<dbReference type="Proteomes" id="UP000319927">
    <property type="component" value="Unassembled WGS sequence"/>
</dbReference>
<dbReference type="AlphaFoldDB" id="A0A561WY53"/>
<comment type="caution">
    <text evidence="1">The sequence shown here is derived from an EMBL/GenBank/DDBJ whole genome shotgun (WGS) entry which is preliminary data.</text>
</comment>